<evidence type="ECO:0000256" key="1">
    <source>
        <dbReference type="SAM" id="SignalP"/>
    </source>
</evidence>
<protein>
    <submittedName>
        <fullName evidence="2">Uncharacterized protein</fullName>
    </submittedName>
</protein>
<dbReference type="KEGG" id="osu:NT6N_25480"/>
<feature type="signal peptide" evidence="1">
    <location>
        <begin position="1"/>
        <end position="22"/>
    </location>
</feature>
<name>A0AAT9FNF5_9BACT</name>
<gene>
    <name evidence="2" type="ORF">NT6N_25480</name>
</gene>
<keyword evidence="1" id="KW-0732">Signal</keyword>
<dbReference type="EMBL" id="AP026866">
    <property type="protein sequence ID" value="BDS07508.1"/>
    <property type="molecule type" value="Genomic_DNA"/>
</dbReference>
<sequence>MNIKLTTYVASVLIGLASLTQADEFTLVDGNLNGFVHIKEKKAKGEPDNLYISRAQIRKVQAVELDEKKDNAVAAVHITIGDTAGMVHIYYFPDFAKAKAFAERVVKGN</sequence>
<proteinExistence type="predicted"/>
<dbReference type="AlphaFoldDB" id="A0AAT9FNF5"/>
<accession>A0AAT9FNF5</accession>
<organism evidence="2">
    <name type="scientific">Oceaniferula spumae</name>
    <dbReference type="NCBI Taxonomy" id="2979115"/>
    <lineage>
        <taxon>Bacteria</taxon>
        <taxon>Pseudomonadati</taxon>
        <taxon>Verrucomicrobiota</taxon>
        <taxon>Verrucomicrobiia</taxon>
        <taxon>Verrucomicrobiales</taxon>
        <taxon>Verrucomicrobiaceae</taxon>
        <taxon>Oceaniferula</taxon>
    </lineage>
</organism>
<evidence type="ECO:0000313" key="2">
    <source>
        <dbReference type="EMBL" id="BDS07508.1"/>
    </source>
</evidence>
<reference evidence="2" key="1">
    <citation type="submission" date="2024-07" db="EMBL/GenBank/DDBJ databases">
        <title>Complete genome sequence of Verrucomicrobiaceae bacterium NT6N.</title>
        <authorList>
            <person name="Huang C."/>
            <person name="Takami H."/>
            <person name="Hamasaki K."/>
        </authorList>
    </citation>
    <scope>NUCLEOTIDE SEQUENCE</scope>
    <source>
        <strain evidence="2">NT6N</strain>
    </source>
</reference>
<feature type="chain" id="PRO_5043938887" evidence="1">
    <location>
        <begin position="23"/>
        <end position="109"/>
    </location>
</feature>